<dbReference type="PROSITE" id="PS51257">
    <property type="entry name" value="PROKAR_LIPOPROTEIN"/>
    <property type="match status" value="1"/>
</dbReference>
<feature type="binding site" evidence="19">
    <location>
        <position position="228"/>
    </location>
    <ligand>
        <name>ATP</name>
        <dbReference type="ChEBI" id="CHEBI:30616"/>
        <label>1</label>
    </ligand>
</feature>
<comment type="catalytic activity">
    <reaction evidence="16 19">
        <text>hydrogencarbonate + L-glutamine + 2 ATP + H2O = carbamoyl phosphate + L-glutamate + 2 ADP + phosphate + 2 H(+)</text>
        <dbReference type="Rhea" id="RHEA:18633"/>
        <dbReference type="ChEBI" id="CHEBI:15377"/>
        <dbReference type="ChEBI" id="CHEBI:15378"/>
        <dbReference type="ChEBI" id="CHEBI:17544"/>
        <dbReference type="ChEBI" id="CHEBI:29985"/>
        <dbReference type="ChEBI" id="CHEBI:30616"/>
        <dbReference type="ChEBI" id="CHEBI:43474"/>
        <dbReference type="ChEBI" id="CHEBI:58228"/>
        <dbReference type="ChEBI" id="CHEBI:58359"/>
        <dbReference type="ChEBI" id="CHEBI:456216"/>
        <dbReference type="EC" id="6.3.5.5"/>
    </reaction>
</comment>
<feature type="binding site" evidence="19">
    <location>
        <position position="875"/>
    </location>
    <ligand>
        <name>ATP</name>
        <dbReference type="ChEBI" id="CHEBI:30616"/>
        <label>2</label>
    </ligand>
</feature>
<feature type="binding site" evidence="19">
    <location>
        <position position="931"/>
    </location>
    <ligand>
        <name>Mg(2+)</name>
        <dbReference type="ChEBI" id="CHEBI:18420"/>
        <label>4</label>
    </ligand>
</feature>
<dbReference type="GO" id="GO:0006541">
    <property type="term" value="P:glutamine metabolic process"/>
    <property type="evidence" value="ECO:0007669"/>
    <property type="project" value="TreeGrafter"/>
</dbReference>
<keyword evidence="11 19" id="KW-0067">ATP-binding</keyword>
<dbReference type="UniPathway" id="UPA00070">
    <property type="reaction ID" value="UER00115"/>
</dbReference>
<sequence length="1165" mass="126648">MPKRTDIKSILIIGAGPIVIGQACEFDYSGTQAVKALREEGYRVILVNSNPATIMTDPELADATYIEPITPEVVAKIIAKERPDALLPTMGGQTALNTALSLRRMGVLERYNVEMIGAQPDAIDKAEDRSLFREAMAKIGLETPRSMLANASDVKNTDRQKHETKRRELKEKLSGDALDKALDDLENEWNLGESDRKQRYMNHAMGVAAQALDFVGLPAIIRPSFTLGGTGGGIAYNREEFFEIVSSGLDASPTTEVLIEESVLGWKEYEMEVVRDRADNCIIICSIENVDPMGVHTGDSITVAPALTLTDKEYQIMRNASIAVLREIGVETGGSNVQFAVNPENGRLVVIEMNPRVSRSSALASKATGFPIAKIAAKLAVGYTLDELENDITGGATPASFEPSIDYVVTKIPRFAFEKFPGSKPVLSTAMKSVGEVMAIGRTFAESFQKALRGLETGLTGLDEIEIPGYDPEGDPSENKNAIRAALGTPTPDRLRMVAEAIRLGTSLEDVHAMCRIDPWFLEQIAAILAMEERVREHGLPEDAENLRLLKSMGFSDARLASLTKKETEEIQKIRHSLSVHPVFKRIDTCAAEFAAPTAYMYSTYELPFAGALADEQAVSDRKKVVILGGGPNRIGQGIEFDYCCCHAAFALADAGYESIMVNCNPETVSTDYDTSDRLYFEPLTPEDVLEILRAEQAAGTLHGVIVQFGGQTPLKLADALEKAGIPILGTAPDMIDLAEDRDRFQKLLIKLGLKQPKNGIAYSVEQARVVASELGFPLVVRPSYVLGGRAMQIIHNETMLQTYLLDTVPGLVPEEIRQKYPADKTGQINTLLSKNPLLFDTYLTEAVEVDVDCLSDGGQTYVSGIMEHIEEAGIHSGDSACSLPVHSLDEGLVAELEQQTAALARALKVGGLMNVQYAVKNGEIYVLEVNPRASRTVPFVAKTIGRPIAKIAARIMAGETLENAFAHYGTMPNARDLGHIAVKEAVFPFARFPGVDTLLGPEMKSTGEVMGLDTDYALAFAKAQLGAGVDLPREGTLFVSVRDDDKARVLPAVKRLADAGWHVLATGGTARFLRENGIEAEKINKVLEGRPHIEDAIRNRQVQLVFNSTDGQKAMSDSKSLRRATLMQKVPYYTTMAGAEAAAEAIVALKAGSLEVRPLQSYFI</sequence>
<feature type="binding site" evidence="19">
    <location>
        <position position="782"/>
    </location>
    <ligand>
        <name>ATP</name>
        <dbReference type="ChEBI" id="CHEBI:30616"/>
        <label>2</label>
    </ligand>
</feature>
<protein>
    <recommendedName>
        <fullName evidence="19">Carbamoyl phosphate synthase large chain</fullName>
        <ecNumber evidence="19">6.3.4.16</ecNumber>
        <ecNumber evidence="19">6.3.5.5</ecNumber>
    </recommendedName>
    <alternativeName>
        <fullName evidence="19">Carbamoyl phosphate synthetase ammonia chain</fullName>
    </alternativeName>
</protein>
<feature type="binding site" evidence="19">
    <location>
        <position position="352"/>
    </location>
    <ligand>
        <name>Mn(2+)</name>
        <dbReference type="ChEBI" id="CHEBI:29035"/>
        <label>1</label>
    </ligand>
</feature>
<comment type="cofactor">
    <cofactor evidence="1">
        <name>Mn(2+)</name>
        <dbReference type="ChEBI" id="CHEBI:29035"/>
    </cofactor>
</comment>
<dbReference type="InterPro" id="IPR006275">
    <property type="entry name" value="CPSase_lsu"/>
</dbReference>
<dbReference type="Gene3D" id="3.30.470.20">
    <property type="entry name" value="ATP-grasp fold, B domain"/>
    <property type="match status" value="3"/>
</dbReference>
<evidence type="ECO:0000256" key="11">
    <source>
        <dbReference type="ARBA" id="ARBA00022840"/>
    </source>
</evidence>
<dbReference type="GO" id="GO:0044205">
    <property type="term" value="P:'de novo' UMP biosynthetic process"/>
    <property type="evidence" value="ECO:0007669"/>
    <property type="project" value="UniProtKB-UniRule"/>
</dbReference>
<dbReference type="GO" id="GO:0006355">
    <property type="term" value="P:regulation of DNA-templated transcription"/>
    <property type="evidence" value="ECO:0007669"/>
    <property type="project" value="InterPro"/>
</dbReference>
<feature type="binding site" evidence="19">
    <location>
        <position position="844"/>
    </location>
    <ligand>
        <name>ATP</name>
        <dbReference type="ChEBI" id="CHEBI:30616"/>
        <label>2</label>
    </ligand>
</feature>
<feature type="binding site" evidence="19">
    <location>
        <position position="352"/>
    </location>
    <ligand>
        <name>Mg(2+)</name>
        <dbReference type="ChEBI" id="CHEBI:18420"/>
        <label>1</label>
    </ligand>
</feature>
<evidence type="ECO:0000256" key="16">
    <source>
        <dbReference type="ARBA" id="ARBA00048816"/>
    </source>
</evidence>
<feature type="binding site" evidence="19">
    <location>
        <position position="874"/>
    </location>
    <ligand>
        <name>ATP</name>
        <dbReference type="ChEBI" id="CHEBI:30616"/>
        <label>2</label>
    </ligand>
</feature>
<dbReference type="Pfam" id="PF02786">
    <property type="entry name" value="CPSase_L_D2"/>
    <property type="match status" value="2"/>
</dbReference>
<feature type="binding site" evidence="19">
    <location>
        <position position="917"/>
    </location>
    <ligand>
        <name>Mg(2+)</name>
        <dbReference type="ChEBI" id="CHEBI:18420"/>
        <label>3</label>
    </ligand>
</feature>
<dbReference type="UniPathway" id="UPA00068">
    <property type="reaction ID" value="UER00171"/>
</dbReference>
<dbReference type="CDD" id="cd01424">
    <property type="entry name" value="MGS_CPS_II"/>
    <property type="match status" value="1"/>
</dbReference>
<dbReference type="PROSITE" id="PS50937">
    <property type="entry name" value="HTH_MERR_2"/>
    <property type="match status" value="1"/>
</dbReference>
<evidence type="ECO:0000256" key="14">
    <source>
        <dbReference type="ARBA" id="ARBA00023211"/>
    </source>
</evidence>
<feature type="domain" description="HTH merR-type" evidence="21">
    <location>
        <begin position="493"/>
        <end position="517"/>
    </location>
</feature>
<feature type="binding site" evidence="19">
    <location>
        <position position="929"/>
    </location>
    <ligand>
        <name>Mg(2+)</name>
        <dbReference type="ChEBI" id="CHEBI:18420"/>
        <label>3</label>
    </ligand>
</feature>
<dbReference type="RefSeq" id="WP_007007471.1">
    <property type="nucleotide sequence ID" value="NZ_AJXZ01000008.1"/>
</dbReference>
<dbReference type="InterPro" id="IPR058047">
    <property type="entry name" value="CPSase_preATP-grasp"/>
</dbReference>
<evidence type="ECO:0000256" key="6">
    <source>
        <dbReference type="ARBA" id="ARBA00022598"/>
    </source>
</evidence>
<dbReference type="Gene3D" id="3.40.50.1380">
    <property type="entry name" value="Methylglyoxal synthase-like domain"/>
    <property type="match status" value="1"/>
</dbReference>
<proteinExistence type="inferred from homology"/>
<dbReference type="SUPFAM" id="SSF52440">
    <property type="entry name" value="PreATP-grasp domain"/>
    <property type="match status" value="2"/>
</dbReference>
<feature type="binding site" evidence="19">
    <location>
        <position position="929"/>
    </location>
    <ligand>
        <name>ATP</name>
        <dbReference type="ChEBI" id="CHEBI:30616"/>
        <label>2</label>
    </ligand>
</feature>
<evidence type="ECO:0000313" key="25">
    <source>
        <dbReference type="Proteomes" id="UP000004622"/>
    </source>
</evidence>
<feature type="binding site" evidence="19">
    <location>
        <position position="261"/>
    </location>
    <ligand>
        <name>ATP</name>
        <dbReference type="ChEBI" id="CHEBI:30616"/>
        <label>1</label>
    </ligand>
</feature>
<dbReference type="FunFam" id="3.40.50.20:FF:000003">
    <property type="entry name" value="Carbamoyl-phosphate synthase large chain"/>
    <property type="match status" value="1"/>
</dbReference>
<keyword evidence="14" id="KW-0464">Manganese</keyword>
<feature type="binding site" evidence="19">
    <location>
        <position position="338"/>
    </location>
    <ligand>
        <name>Mn(2+)</name>
        <dbReference type="ChEBI" id="CHEBI:29035"/>
        <label>1</label>
    </ligand>
</feature>
<comment type="cofactor">
    <cofactor evidence="19">
        <name>Mg(2+)</name>
        <dbReference type="ChEBI" id="CHEBI:18420"/>
    </cofactor>
    <cofactor evidence="19">
        <name>Mn(2+)</name>
        <dbReference type="ChEBI" id="CHEBI:29035"/>
    </cofactor>
    <text evidence="19">Binds 4 Mg(2+) or Mn(2+) ions per subunit.</text>
</comment>
<dbReference type="Proteomes" id="UP000004622">
    <property type="component" value="Unassembled WGS sequence"/>
</dbReference>
<dbReference type="STRING" id="204799.GCA_001696575_00250"/>
<evidence type="ECO:0000256" key="9">
    <source>
        <dbReference type="ARBA" id="ARBA00022737"/>
    </source>
</evidence>
<feature type="binding site" evidence="19">
    <location>
        <position position="877"/>
    </location>
    <ligand>
        <name>ATP</name>
        <dbReference type="ChEBI" id="CHEBI:30616"/>
        <label>2</label>
    </ligand>
</feature>
<dbReference type="PROSITE" id="PS00866">
    <property type="entry name" value="CPSASE_1"/>
    <property type="match status" value="1"/>
</dbReference>
<feature type="region of interest" description="Carboxyphosphate synthetic domain" evidence="19">
    <location>
        <begin position="1"/>
        <end position="456"/>
    </location>
</feature>
<dbReference type="Gene3D" id="3.30.1490.20">
    <property type="entry name" value="ATP-grasp fold, A domain"/>
    <property type="match status" value="1"/>
</dbReference>
<feature type="binding site" evidence="19">
    <location>
        <position position="354"/>
    </location>
    <ligand>
        <name>Mg(2+)</name>
        <dbReference type="ChEBI" id="CHEBI:18420"/>
        <label>2</label>
    </ligand>
</feature>
<dbReference type="InterPro" id="IPR036897">
    <property type="entry name" value="CarbamoylP_synth_lsu_oligo_sf"/>
</dbReference>
<evidence type="ECO:0000259" key="21">
    <source>
        <dbReference type="PROSITE" id="PS50937"/>
    </source>
</evidence>
<feature type="binding site" evidence="19">
    <location>
        <position position="849"/>
    </location>
    <ligand>
        <name>ATP</name>
        <dbReference type="ChEBI" id="CHEBI:30616"/>
        <label>2</label>
    </ligand>
</feature>
<dbReference type="PROSITE" id="PS50975">
    <property type="entry name" value="ATP_GRASP"/>
    <property type="match status" value="2"/>
</dbReference>
<accession>I5C4S9</accession>
<keyword evidence="13 19" id="KW-0665">Pyrimidine biosynthesis</keyword>
<feature type="binding site" evidence="19">
    <location>
        <position position="929"/>
    </location>
    <ligand>
        <name>Mg(2+)</name>
        <dbReference type="ChEBI" id="CHEBI:18420"/>
        <label>4</label>
    </ligand>
</feature>
<comment type="pathway">
    <text evidence="2 19">Pyrimidine metabolism; UMP biosynthesis via de novo pathway; (S)-dihydroorotate from bicarbonate: step 1/3.</text>
</comment>
<dbReference type="EC" id="6.3.5.5" evidence="19"/>
<evidence type="ECO:0000256" key="2">
    <source>
        <dbReference type="ARBA" id="ARBA00004812"/>
    </source>
</evidence>
<feature type="domain" description="ATP-grasp" evidence="22">
    <location>
        <begin position="746"/>
        <end position="958"/>
    </location>
</feature>
<evidence type="ECO:0000256" key="8">
    <source>
        <dbReference type="ARBA" id="ARBA00022723"/>
    </source>
</evidence>
<feature type="binding site" evidence="19">
    <location>
        <position position="917"/>
    </location>
    <ligand>
        <name>ATP</name>
        <dbReference type="ChEBI" id="CHEBI:30616"/>
        <label>2</label>
    </ligand>
</feature>
<dbReference type="EMBL" id="AJXZ01000008">
    <property type="protein sequence ID" value="EIM76831.1"/>
    <property type="molecule type" value="Genomic_DNA"/>
</dbReference>
<dbReference type="FunFam" id="1.10.1030.10:FF:000002">
    <property type="entry name" value="Carbamoyl-phosphate synthase large chain"/>
    <property type="match status" value="1"/>
</dbReference>
<dbReference type="PRINTS" id="PR00098">
    <property type="entry name" value="CPSASE"/>
</dbReference>
<feature type="binding site" evidence="19">
    <location>
        <position position="229"/>
    </location>
    <ligand>
        <name>ATP</name>
        <dbReference type="ChEBI" id="CHEBI:30616"/>
        <label>1</label>
    </ligand>
</feature>
<comment type="domain">
    <text evidence="19">The large subunit is composed of 2 ATP-grasp domains that are involved in binding the 2 ATP molecules needed for carbamoyl phosphate synthesis. The N-terminal ATP-grasp domain (referred to as the carboxyphosphate synthetic component) catalyzes the ATP-dependent phosphorylation of hydrogencarbonate to carboxyphosphate and the subsequent nucleophilic attack by ammonia to form a carbamate intermediate. The C-terminal ATP-grasp domain (referred to as the carbamoyl phosphate synthetic component) then catalyzes the phosphorylation of carbamate with the second ATP to form the end product carbamoyl phosphate. The reactive and unstable enzyme intermediates are sequentially channeled from one active site to the next through the interior of the protein over a distance of at least 96 A.</text>
</comment>
<gene>
    <name evidence="19 24" type="primary">carB</name>
    <name evidence="24" type="ORF">A33O_04448</name>
</gene>
<dbReference type="FunFam" id="3.30.470.20:FF:000007">
    <property type="entry name" value="Carbamoyl-phosphate synthase large chain"/>
    <property type="match status" value="1"/>
</dbReference>
<dbReference type="NCBIfam" id="NF009455">
    <property type="entry name" value="PRK12815.1"/>
    <property type="match status" value="1"/>
</dbReference>
<feature type="binding site" evidence="19">
    <location>
        <position position="842"/>
    </location>
    <ligand>
        <name>ATP</name>
        <dbReference type="ChEBI" id="CHEBI:30616"/>
        <label>2</label>
    </ligand>
</feature>
<dbReference type="Pfam" id="PF02142">
    <property type="entry name" value="MGS"/>
    <property type="match status" value="1"/>
</dbReference>
<feature type="binding site" evidence="19">
    <location>
        <position position="296"/>
    </location>
    <ligand>
        <name>ATP</name>
        <dbReference type="ChEBI" id="CHEBI:30616"/>
        <label>1</label>
    </ligand>
</feature>
<evidence type="ECO:0000256" key="12">
    <source>
        <dbReference type="ARBA" id="ARBA00022842"/>
    </source>
</evidence>
<comment type="function">
    <text evidence="17 19">Large subunit of the glutamine-dependent carbamoyl phosphate synthetase (CPSase). CPSase catalyzes the formation of carbamoyl phosphate from the ammonia moiety of glutamine, carbonate, and phosphate donated by ATP, constituting the first step of 2 biosynthetic pathways, one leading to arginine and/or urea and the other to pyrimidine nucleotides. The large subunit (synthetase) binds the substrates ammonia (free or transferred from glutamine from the small subunit), hydrogencarbonate and ATP and carries out an ATP-coupled ligase reaction, activating hydrogencarbonate by forming carboxy phosphate which reacts with ammonia to form carbamoyl phosphate.</text>
</comment>
<dbReference type="InterPro" id="IPR005483">
    <property type="entry name" value="CPSase_dom"/>
</dbReference>
<feature type="binding site" evidence="19">
    <location>
        <position position="338"/>
    </location>
    <ligand>
        <name>ATP</name>
        <dbReference type="ChEBI" id="CHEBI:30616"/>
        <label>1</label>
    </ligand>
</feature>
<keyword evidence="7 19" id="KW-0028">Amino-acid biosynthesis</keyword>
<evidence type="ECO:0000259" key="22">
    <source>
        <dbReference type="PROSITE" id="PS50975"/>
    </source>
</evidence>
<dbReference type="NCBIfam" id="NF003671">
    <property type="entry name" value="PRK05294.1"/>
    <property type="match status" value="1"/>
</dbReference>
<dbReference type="SMART" id="SM01096">
    <property type="entry name" value="CPSase_L_D3"/>
    <property type="match status" value="1"/>
</dbReference>
<dbReference type="GO" id="GO:0005737">
    <property type="term" value="C:cytoplasm"/>
    <property type="evidence" value="ECO:0007669"/>
    <property type="project" value="TreeGrafter"/>
</dbReference>
<dbReference type="GO" id="GO:0004088">
    <property type="term" value="F:carbamoyl-phosphate synthase (glutamine-hydrolyzing) activity"/>
    <property type="evidence" value="ECO:0007669"/>
    <property type="project" value="UniProtKB-UniRule"/>
</dbReference>
<dbReference type="PATRIC" id="fig|1189611.3.peg.912"/>
<dbReference type="InterPro" id="IPR013815">
    <property type="entry name" value="ATP_grasp_subdomain_1"/>
</dbReference>
<dbReference type="InterPro" id="IPR000551">
    <property type="entry name" value="MerR-type_HTH_dom"/>
</dbReference>
<evidence type="ECO:0000259" key="23">
    <source>
        <dbReference type="PROSITE" id="PS51855"/>
    </source>
</evidence>
<dbReference type="HAMAP" id="MF_01210_B">
    <property type="entry name" value="CPSase_L_chain_B"/>
    <property type="match status" value="1"/>
</dbReference>
<dbReference type="InterPro" id="IPR011607">
    <property type="entry name" value="MGS-like_dom"/>
</dbReference>
<feature type="binding site" evidence="19">
    <location>
        <position position="129"/>
    </location>
    <ligand>
        <name>ATP</name>
        <dbReference type="ChEBI" id="CHEBI:30616"/>
        <label>1</label>
    </ligand>
</feature>
<keyword evidence="6 19" id="KW-0436">Ligase</keyword>
<dbReference type="PANTHER" id="PTHR11405:SF53">
    <property type="entry name" value="CARBAMOYL-PHOSPHATE SYNTHASE [AMMONIA], MITOCHONDRIAL"/>
    <property type="match status" value="1"/>
</dbReference>
<feature type="binding site" evidence="19">
    <location>
        <position position="876"/>
    </location>
    <ligand>
        <name>ATP</name>
        <dbReference type="ChEBI" id="CHEBI:30616"/>
        <label>2</label>
    </ligand>
</feature>
<evidence type="ECO:0000256" key="13">
    <source>
        <dbReference type="ARBA" id="ARBA00022975"/>
    </source>
</evidence>
<keyword evidence="10 19" id="KW-0547">Nucleotide-binding</keyword>
<dbReference type="SUPFAM" id="SSF56059">
    <property type="entry name" value="Glutathione synthetase ATP-binding domain-like"/>
    <property type="match status" value="2"/>
</dbReference>
<dbReference type="NCBIfam" id="TIGR01369">
    <property type="entry name" value="CPSaseII_lrg"/>
    <property type="match status" value="1"/>
</dbReference>
<feature type="binding site" evidence="19">
    <location>
        <position position="929"/>
    </location>
    <ligand>
        <name>Mn(2+)</name>
        <dbReference type="ChEBI" id="CHEBI:29035"/>
        <label>4</label>
    </ligand>
</feature>
<evidence type="ECO:0000256" key="17">
    <source>
        <dbReference type="ARBA" id="ARBA00057223"/>
    </source>
</evidence>
<feature type="binding site" evidence="19">
    <location>
        <position position="354"/>
    </location>
    <ligand>
        <name>Mn(2+)</name>
        <dbReference type="ChEBI" id="CHEBI:29035"/>
        <label>2</label>
    </ligand>
</feature>
<feature type="region of interest" description="Allosteric domain" evidence="19">
    <location>
        <begin position="1030"/>
        <end position="1165"/>
    </location>
</feature>
<feature type="binding site" evidence="19">
    <location>
        <position position="294"/>
    </location>
    <ligand>
        <name>ATP</name>
        <dbReference type="ChEBI" id="CHEBI:30616"/>
        <label>1</label>
    </ligand>
</feature>
<dbReference type="AlphaFoldDB" id="I5C4S9"/>
<dbReference type="Gene3D" id="1.10.1030.10">
    <property type="entry name" value="Carbamoyl-phosphate synthetase, large subunit oligomerisation domain"/>
    <property type="match status" value="1"/>
</dbReference>
<comment type="similarity">
    <text evidence="4 19">Belongs to the CarB family.</text>
</comment>
<comment type="catalytic activity">
    <reaction evidence="15 19">
        <text>hydrogencarbonate + NH4(+) + 2 ATP = carbamoyl phosphate + 2 ADP + phosphate + 2 H(+)</text>
        <dbReference type="Rhea" id="RHEA:18029"/>
        <dbReference type="ChEBI" id="CHEBI:15378"/>
        <dbReference type="ChEBI" id="CHEBI:17544"/>
        <dbReference type="ChEBI" id="CHEBI:28938"/>
        <dbReference type="ChEBI" id="CHEBI:30616"/>
        <dbReference type="ChEBI" id="CHEBI:43474"/>
        <dbReference type="ChEBI" id="CHEBI:58228"/>
        <dbReference type="ChEBI" id="CHEBI:456216"/>
        <dbReference type="EC" id="6.3.4.16"/>
    </reaction>
</comment>
<dbReference type="OrthoDB" id="9804197at2"/>
<evidence type="ECO:0000256" key="3">
    <source>
        <dbReference type="ARBA" id="ARBA00005077"/>
    </source>
</evidence>
<feature type="binding site" evidence="19">
    <location>
        <position position="352"/>
    </location>
    <ligand>
        <name>ATP</name>
        <dbReference type="ChEBI" id="CHEBI:30616"/>
        <label>1</label>
    </ligand>
</feature>
<name>I5C4S9_9HYPH</name>
<feature type="binding site" evidence="19">
    <location>
        <position position="295"/>
    </location>
    <ligand>
        <name>ATP</name>
        <dbReference type="ChEBI" id="CHEBI:30616"/>
        <label>1</label>
    </ligand>
</feature>
<feature type="binding site" evidence="19">
    <location>
        <position position="338"/>
    </location>
    <ligand>
        <name>Mg(2+)</name>
        <dbReference type="ChEBI" id="CHEBI:18420"/>
        <label>1</label>
    </ligand>
</feature>
<comment type="caution">
    <text evidence="24">The sequence shown here is derived from an EMBL/GenBank/DDBJ whole genome shotgun (WGS) entry which is preliminary data.</text>
</comment>
<dbReference type="InterPro" id="IPR033937">
    <property type="entry name" value="MGS_CPS_CarB"/>
</dbReference>
<dbReference type="Pfam" id="PF25596">
    <property type="entry name" value="CPSase_L_D1"/>
    <property type="match status" value="2"/>
</dbReference>
<dbReference type="GO" id="GO:0004087">
    <property type="term" value="F:carbamoyl-phosphate synthase (ammonia) activity"/>
    <property type="evidence" value="ECO:0007669"/>
    <property type="project" value="UniProtKB-EC"/>
</dbReference>
<dbReference type="FunFam" id="3.30.470.20:FF:000013">
    <property type="entry name" value="Carbamoyl-phosphate synthase large chain"/>
    <property type="match status" value="1"/>
</dbReference>
<keyword evidence="8" id="KW-0479">Metal-binding</keyword>
<dbReference type="InterPro" id="IPR011761">
    <property type="entry name" value="ATP-grasp"/>
</dbReference>
<evidence type="ECO:0000256" key="15">
    <source>
        <dbReference type="ARBA" id="ARBA00047359"/>
    </source>
</evidence>
<dbReference type="SMART" id="SM00851">
    <property type="entry name" value="MGS"/>
    <property type="match status" value="1"/>
</dbReference>
<dbReference type="PROSITE" id="PS00867">
    <property type="entry name" value="CPSASE_2"/>
    <property type="match status" value="2"/>
</dbReference>
<dbReference type="PANTHER" id="PTHR11405">
    <property type="entry name" value="CARBAMOYLTRANSFERASE FAMILY MEMBER"/>
    <property type="match status" value="1"/>
</dbReference>
<feature type="binding site" evidence="19">
    <location>
        <position position="929"/>
    </location>
    <ligand>
        <name>Mn(2+)</name>
        <dbReference type="ChEBI" id="CHEBI:29035"/>
        <label>3</label>
    </ligand>
</feature>
<dbReference type="GO" id="GO:0046872">
    <property type="term" value="F:metal ion binding"/>
    <property type="evidence" value="ECO:0007669"/>
    <property type="project" value="UniProtKB-KW"/>
</dbReference>
<comment type="pathway">
    <text evidence="3 19">Amino-acid biosynthesis; L-arginine biosynthesis; carbamoyl phosphate from bicarbonate: step 1/1.</text>
</comment>
<feature type="domain" description="MGS-like" evidence="23">
    <location>
        <begin position="1030"/>
        <end position="1165"/>
    </location>
</feature>
<dbReference type="GO" id="GO:0006526">
    <property type="term" value="P:L-arginine biosynthetic process"/>
    <property type="evidence" value="ECO:0007669"/>
    <property type="project" value="UniProtKB-UniRule"/>
</dbReference>
<evidence type="ECO:0000256" key="19">
    <source>
        <dbReference type="HAMAP-Rule" id="MF_01210"/>
    </source>
</evidence>
<dbReference type="InterPro" id="IPR036914">
    <property type="entry name" value="MGS-like_dom_sf"/>
</dbReference>
<comment type="subunit">
    <text evidence="18 19">Composed of two chains; the small (or glutamine) chain promotes the hydrolysis of glutamine to ammonia, which is used by the large (or ammonia) chain to synthesize carbamoyl phosphate. Tetramer of heterodimers (alpha,beta)4.</text>
</comment>
<feature type="binding site" evidence="19">
    <location>
        <position position="931"/>
    </location>
    <ligand>
        <name>Mn(2+)</name>
        <dbReference type="ChEBI" id="CHEBI:29035"/>
        <label>4</label>
    </ligand>
</feature>
<feature type="binding site" evidence="19">
    <location>
        <position position="263"/>
    </location>
    <ligand>
        <name>ATP</name>
        <dbReference type="ChEBI" id="CHEBI:30616"/>
        <label>1</label>
    </ligand>
</feature>
<feature type="binding site" evidence="19">
    <location>
        <position position="222"/>
    </location>
    <ligand>
        <name>ATP</name>
        <dbReference type="ChEBI" id="CHEBI:30616"/>
        <label>1</label>
    </ligand>
</feature>
<dbReference type="PROSITE" id="PS51855">
    <property type="entry name" value="MGS"/>
    <property type="match status" value="1"/>
</dbReference>
<evidence type="ECO:0000313" key="24">
    <source>
        <dbReference type="EMBL" id="EIM76831.1"/>
    </source>
</evidence>
<dbReference type="GO" id="GO:0003677">
    <property type="term" value="F:DNA binding"/>
    <property type="evidence" value="ECO:0007669"/>
    <property type="project" value="InterPro"/>
</dbReference>
<dbReference type="InterPro" id="IPR005480">
    <property type="entry name" value="CPSase_lsu_oligo"/>
</dbReference>
<evidence type="ECO:0000256" key="5">
    <source>
        <dbReference type="ARBA" id="ARBA00022571"/>
    </source>
</evidence>
<dbReference type="FunFam" id="3.40.50.20:FF:000001">
    <property type="entry name" value="Carbamoyl-phosphate synthase large chain"/>
    <property type="match status" value="1"/>
</dbReference>
<evidence type="ECO:0000256" key="1">
    <source>
        <dbReference type="ARBA" id="ARBA00001936"/>
    </source>
</evidence>
<keyword evidence="9 19" id="KW-0677">Repeat</keyword>
<feature type="binding site" evidence="19">
    <location>
        <position position="352"/>
    </location>
    <ligand>
        <name>Mg(2+)</name>
        <dbReference type="ChEBI" id="CHEBI:18420"/>
        <label>2</label>
    </ligand>
</feature>
<keyword evidence="5 19" id="KW-0055">Arginine biosynthesis</keyword>
<feature type="binding site" evidence="19">
    <location>
        <position position="917"/>
    </location>
    <ligand>
        <name>Mn(2+)</name>
        <dbReference type="ChEBI" id="CHEBI:29035"/>
        <label>3</label>
    </ligand>
</feature>
<dbReference type="GO" id="GO:0005524">
    <property type="term" value="F:ATP binding"/>
    <property type="evidence" value="ECO:0007669"/>
    <property type="project" value="UniProtKB-UniRule"/>
</dbReference>
<comment type="caution">
    <text evidence="19">Lacks conserved residue(s) required for the propagation of feature annotation.</text>
</comment>
<dbReference type="EC" id="6.3.4.16" evidence="19"/>
<dbReference type="SUPFAM" id="SSF48108">
    <property type="entry name" value="Carbamoyl phosphate synthetase, large subunit connection domain"/>
    <property type="match status" value="1"/>
</dbReference>
<feature type="region of interest" description="Disordered" evidence="20">
    <location>
        <begin position="148"/>
        <end position="167"/>
    </location>
</feature>
<keyword evidence="12" id="KW-0460">Magnesium</keyword>
<dbReference type="InterPro" id="IPR005479">
    <property type="entry name" value="CPAse_ATP-bd"/>
</dbReference>
<dbReference type="Gene3D" id="3.40.50.20">
    <property type="match status" value="2"/>
</dbReference>
<dbReference type="SUPFAM" id="SSF52335">
    <property type="entry name" value="Methylglyoxal synthase-like"/>
    <property type="match status" value="1"/>
</dbReference>
<evidence type="ECO:0000256" key="10">
    <source>
        <dbReference type="ARBA" id="ARBA00022741"/>
    </source>
</evidence>
<evidence type="ECO:0000256" key="7">
    <source>
        <dbReference type="ARBA" id="ARBA00022605"/>
    </source>
</evidence>
<dbReference type="InterPro" id="IPR016185">
    <property type="entry name" value="PreATP-grasp_dom_sf"/>
</dbReference>
<feature type="binding site" evidence="19">
    <location>
        <position position="352"/>
    </location>
    <ligand>
        <name>Mn(2+)</name>
        <dbReference type="ChEBI" id="CHEBI:29035"/>
        <label>2</label>
    </ligand>
</feature>
<reference evidence="24 25" key="1">
    <citation type="journal article" date="2012" name="J. Bacteriol.">
        <title>Genome Sequence of Nitratireductor aquibiodomus Strain RA22.</title>
        <authorList>
            <person name="Singh A."/>
            <person name="Jangir P.K."/>
            <person name="Kumari C."/>
            <person name="Sharma R."/>
        </authorList>
    </citation>
    <scope>NUCLEOTIDE SEQUENCE [LARGE SCALE GENOMIC DNA]</scope>
    <source>
        <strain evidence="24 25">RA22</strain>
    </source>
</reference>
<feature type="compositionally biased region" description="Basic and acidic residues" evidence="20">
    <location>
        <begin position="155"/>
        <end position="167"/>
    </location>
</feature>
<feature type="domain" description="ATP-grasp" evidence="22">
    <location>
        <begin position="183"/>
        <end position="381"/>
    </location>
</feature>
<evidence type="ECO:0000256" key="18">
    <source>
        <dbReference type="ARBA" id="ARBA00062056"/>
    </source>
</evidence>
<evidence type="ECO:0000256" key="20">
    <source>
        <dbReference type="SAM" id="MobiDB-lite"/>
    </source>
</evidence>
<feature type="binding site" evidence="19">
    <location>
        <position position="268"/>
    </location>
    <ligand>
        <name>ATP</name>
        <dbReference type="ChEBI" id="CHEBI:30616"/>
        <label>1</label>
    </ligand>
</feature>
<evidence type="ECO:0000256" key="4">
    <source>
        <dbReference type="ARBA" id="ARBA00009799"/>
    </source>
</evidence>
<organism evidence="24 25">
    <name type="scientific">Nitratireductor aquibiodomus RA22</name>
    <dbReference type="NCBI Taxonomy" id="1189611"/>
    <lineage>
        <taxon>Bacteria</taxon>
        <taxon>Pseudomonadati</taxon>
        <taxon>Pseudomonadota</taxon>
        <taxon>Alphaproteobacteria</taxon>
        <taxon>Hyphomicrobiales</taxon>
        <taxon>Phyllobacteriaceae</taxon>
        <taxon>Nitratireductor</taxon>
    </lineage>
</organism>
<dbReference type="Pfam" id="PF02787">
    <property type="entry name" value="CPSase_L_D3"/>
    <property type="match status" value="1"/>
</dbReference>